<dbReference type="Proteomes" id="UP000266841">
    <property type="component" value="Unassembled WGS sequence"/>
</dbReference>
<comment type="caution">
    <text evidence="1">The sequence shown here is derived from an EMBL/GenBank/DDBJ whole genome shotgun (WGS) entry which is preliminary data.</text>
</comment>
<keyword evidence="2" id="KW-1185">Reference proteome</keyword>
<evidence type="ECO:0000313" key="2">
    <source>
        <dbReference type="Proteomes" id="UP000266841"/>
    </source>
</evidence>
<sequence length="153" mass="16137">MSCVKVPSAVTLPGCAAAVAVSGSFSLDTNPQIAGRTSRTQVKQETKFRTHVSGRVQLNTQGLHCLRGCLTAGQCSKTEHVDGGAVSNRRNLSHHLEASKLTKLGVSRSGLGKLISTLGWTHPWFYALGFLSAVQRRLRGLAAAGLTGGGLRQ</sequence>
<dbReference type="AlphaFoldDB" id="K0TAB5"/>
<dbReference type="EMBL" id="AGNL01002818">
    <property type="protein sequence ID" value="EJK75643.1"/>
    <property type="molecule type" value="Genomic_DNA"/>
</dbReference>
<proteinExistence type="predicted"/>
<gene>
    <name evidence="1" type="ORF">THAOC_02629</name>
</gene>
<protein>
    <submittedName>
        <fullName evidence="1">Uncharacterized protein</fullName>
    </submittedName>
</protein>
<organism evidence="1 2">
    <name type="scientific">Thalassiosira oceanica</name>
    <name type="common">Marine diatom</name>
    <dbReference type="NCBI Taxonomy" id="159749"/>
    <lineage>
        <taxon>Eukaryota</taxon>
        <taxon>Sar</taxon>
        <taxon>Stramenopiles</taxon>
        <taxon>Ochrophyta</taxon>
        <taxon>Bacillariophyta</taxon>
        <taxon>Coscinodiscophyceae</taxon>
        <taxon>Thalassiosirophycidae</taxon>
        <taxon>Thalassiosirales</taxon>
        <taxon>Thalassiosiraceae</taxon>
        <taxon>Thalassiosira</taxon>
    </lineage>
</organism>
<evidence type="ECO:0000313" key="1">
    <source>
        <dbReference type="EMBL" id="EJK75643.1"/>
    </source>
</evidence>
<accession>K0TAB5</accession>
<name>K0TAB5_THAOC</name>
<reference evidence="1 2" key="1">
    <citation type="journal article" date="2012" name="Genome Biol.">
        <title>Genome and low-iron response of an oceanic diatom adapted to chronic iron limitation.</title>
        <authorList>
            <person name="Lommer M."/>
            <person name="Specht M."/>
            <person name="Roy A.S."/>
            <person name="Kraemer L."/>
            <person name="Andreson R."/>
            <person name="Gutowska M.A."/>
            <person name="Wolf J."/>
            <person name="Bergner S.V."/>
            <person name="Schilhabel M.B."/>
            <person name="Klostermeier U.C."/>
            <person name="Beiko R.G."/>
            <person name="Rosenstiel P."/>
            <person name="Hippler M."/>
            <person name="Laroche J."/>
        </authorList>
    </citation>
    <scope>NUCLEOTIDE SEQUENCE [LARGE SCALE GENOMIC DNA]</scope>
    <source>
        <strain evidence="1 2">CCMP1005</strain>
    </source>
</reference>